<dbReference type="EMBL" id="MVHJ01000006">
    <property type="protein sequence ID" value="ORA05316.1"/>
    <property type="molecule type" value="Genomic_DNA"/>
</dbReference>
<dbReference type="InterPro" id="IPR005561">
    <property type="entry name" value="ANTAR"/>
</dbReference>
<dbReference type="InterPro" id="IPR036388">
    <property type="entry name" value="WH-like_DNA-bd_sf"/>
</dbReference>
<accession>A0A1W9YZ14</accession>
<dbReference type="RefSeq" id="WP_165762247.1">
    <property type="nucleotide sequence ID" value="NZ_JACKVM010000014.1"/>
</dbReference>
<sequence length="390" mass="42387">MTPPGRRHGVLDSAAGLVPFGHLGWGYRRRRDFAQRANEYLTDGLRHGQRVVYVGAGTVDTLNEEVDGLRRHMPVDVADGWVEVIPVDEFYVFERGSDVVDPDASVLARVAATEQALAQGFTGFRAVVDVTAVARTERQRESFSMFELLIDQQMARLPVSALCAYDVSALGAAADKLMCLHPYVNAGSVPIRVYTGIGADLTVSGHLQSHARHDVIDVLRDAWRRSGRPEITVDARAAGGDGHTAVHALTELEAAAAFDGVFVTLWTAQAGAAALADRLGLNHVRIDVVPETGEDIAVEHLHARIAQLTNRMAGAPAIEQAKGMLMLTFELSDDAAFALLRQLSQDNNVVLREVAERVVAAFLSHGPRPGRDVATEFLRGVRDELRNLPR</sequence>
<dbReference type="SUPFAM" id="SSF52172">
    <property type="entry name" value="CheY-like"/>
    <property type="match status" value="1"/>
</dbReference>
<gene>
    <name evidence="2" type="ORF">BST17_08850</name>
</gene>
<dbReference type="STRING" id="564198.BST17_08850"/>
<evidence type="ECO:0000313" key="2">
    <source>
        <dbReference type="EMBL" id="ORA05316.1"/>
    </source>
</evidence>
<protein>
    <recommendedName>
        <fullName evidence="1">ANTAR domain-containing protein</fullName>
    </recommendedName>
</protein>
<comment type="caution">
    <text evidence="2">The sequence shown here is derived from an EMBL/GenBank/DDBJ whole genome shotgun (WGS) entry which is preliminary data.</text>
</comment>
<dbReference type="Proteomes" id="UP000192366">
    <property type="component" value="Unassembled WGS sequence"/>
</dbReference>
<dbReference type="Gene3D" id="1.10.10.10">
    <property type="entry name" value="Winged helix-like DNA-binding domain superfamily/Winged helix DNA-binding domain"/>
    <property type="match status" value="1"/>
</dbReference>
<evidence type="ECO:0000313" key="3">
    <source>
        <dbReference type="Proteomes" id="UP000192366"/>
    </source>
</evidence>
<dbReference type="InterPro" id="IPR025847">
    <property type="entry name" value="MEDS_domain"/>
</dbReference>
<name>A0A1W9YZ14_MYCBA</name>
<keyword evidence="3" id="KW-1185">Reference proteome</keyword>
<dbReference type="PROSITE" id="PS50921">
    <property type="entry name" value="ANTAR"/>
    <property type="match status" value="1"/>
</dbReference>
<dbReference type="AlphaFoldDB" id="A0A1W9YZ14"/>
<dbReference type="InterPro" id="IPR011006">
    <property type="entry name" value="CheY-like_superfamily"/>
</dbReference>
<reference evidence="2 3" key="1">
    <citation type="submission" date="2017-02" db="EMBL/GenBank/DDBJ databases">
        <title>The new phylogeny of genus Mycobacterium.</title>
        <authorList>
            <person name="Tortoli E."/>
            <person name="Trovato A."/>
            <person name="Cirillo D.M."/>
        </authorList>
    </citation>
    <scope>NUCLEOTIDE SEQUENCE [LARGE SCALE GENOMIC DNA]</scope>
    <source>
        <strain evidence="2 3">DSM 45578</strain>
    </source>
</reference>
<dbReference type="SMART" id="SM01012">
    <property type="entry name" value="ANTAR"/>
    <property type="match status" value="1"/>
</dbReference>
<evidence type="ECO:0000259" key="1">
    <source>
        <dbReference type="PROSITE" id="PS50921"/>
    </source>
</evidence>
<dbReference type="GO" id="GO:0003723">
    <property type="term" value="F:RNA binding"/>
    <property type="evidence" value="ECO:0007669"/>
    <property type="project" value="InterPro"/>
</dbReference>
<proteinExistence type="predicted"/>
<dbReference type="Pfam" id="PF14417">
    <property type="entry name" value="MEDS"/>
    <property type="match status" value="1"/>
</dbReference>
<organism evidence="2 3">
    <name type="scientific">Mycolicibacterium bacteremicum</name>
    <name type="common">Mycobacterium bacteremicum</name>
    <dbReference type="NCBI Taxonomy" id="564198"/>
    <lineage>
        <taxon>Bacteria</taxon>
        <taxon>Bacillati</taxon>
        <taxon>Actinomycetota</taxon>
        <taxon>Actinomycetes</taxon>
        <taxon>Mycobacteriales</taxon>
        <taxon>Mycobacteriaceae</taxon>
        <taxon>Mycolicibacterium</taxon>
    </lineage>
</organism>
<feature type="domain" description="ANTAR" evidence="1">
    <location>
        <begin position="298"/>
        <end position="359"/>
    </location>
</feature>
<dbReference type="Pfam" id="PF03861">
    <property type="entry name" value="ANTAR"/>
    <property type="match status" value="1"/>
</dbReference>